<dbReference type="GO" id="GO:0005737">
    <property type="term" value="C:cytoplasm"/>
    <property type="evidence" value="ECO:0007669"/>
    <property type="project" value="UniProtKB-SubCell"/>
</dbReference>
<evidence type="ECO:0000256" key="6">
    <source>
        <dbReference type="ARBA" id="ARBA00023236"/>
    </source>
</evidence>
<dbReference type="GO" id="GO:0009381">
    <property type="term" value="F:excinuclease ABC activity"/>
    <property type="evidence" value="ECO:0007669"/>
    <property type="project" value="UniProtKB-UniRule"/>
</dbReference>
<evidence type="ECO:0000256" key="7">
    <source>
        <dbReference type="HAMAP-Rule" id="MF_00203"/>
    </source>
</evidence>
<dbReference type="Pfam" id="PF14520">
    <property type="entry name" value="HHH_5"/>
    <property type="match status" value="1"/>
</dbReference>
<accession>A0A1B8ZE95</accession>
<dbReference type="SUPFAM" id="SSF46600">
    <property type="entry name" value="C-terminal UvrC-binding domain of UvrB"/>
    <property type="match status" value="1"/>
</dbReference>
<dbReference type="InterPro" id="IPR050066">
    <property type="entry name" value="UvrABC_protein_C"/>
</dbReference>
<dbReference type="CDD" id="cd10434">
    <property type="entry name" value="GIY-YIG_UvrC_Cho"/>
    <property type="match status" value="1"/>
</dbReference>
<dbReference type="InterPro" id="IPR035901">
    <property type="entry name" value="GIY-YIG_endonuc_sf"/>
</dbReference>
<feature type="domain" description="GIY-YIG" evidence="8">
    <location>
        <begin position="14"/>
        <end position="92"/>
    </location>
</feature>
<dbReference type="HAMAP" id="MF_00203">
    <property type="entry name" value="UvrC"/>
    <property type="match status" value="1"/>
</dbReference>
<keyword evidence="5 7" id="KW-0234">DNA repair</keyword>
<feature type="domain" description="UvrC family homology region profile" evidence="9">
    <location>
        <begin position="262"/>
        <end position="472"/>
    </location>
</feature>
<dbReference type="Pfam" id="PF08459">
    <property type="entry name" value="UvrC_RNaseH_dom"/>
    <property type="match status" value="1"/>
</dbReference>
<evidence type="ECO:0000313" key="10">
    <source>
        <dbReference type="EMBL" id="OCA69942.1"/>
    </source>
</evidence>
<dbReference type="GO" id="GO:0009432">
    <property type="term" value="P:SOS response"/>
    <property type="evidence" value="ECO:0007669"/>
    <property type="project" value="UniProtKB-UniRule"/>
</dbReference>
<comment type="caution">
    <text evidence="10">The sequence shown here is derived from an EMBL/GenBank/DDBJ whole genome shotgun (WGS) entry which is preliminary data.</text>
</comment>
<dbReference type="GO" id="GO:0009380">
    <property type="term" value="C:excinuclease repair complex"/>
    <property type="evidence" value="ECO:0007669"/>
    <property type="project" value="InterPro"/>
</dbReference>
<dbReference type="Gene3D" id="1.10.150.20">
    <property type="entry name" value="5' to 3' exonuclease, C-terminal subdomain"/>
    <property type="match status" value="1"/>
</dbReference>
<reference evidence="11" key="1">
    <citation type="submission" date="2016-07" db="EMBL/GenBank/DDBJ databases">
        <authorList>
            <person name="Florea S."/>
            <person name="Webb J.S."/>
            <person name="Jaromczyk J."/>
            <person name="Schardl C.L."/>
        </authorList>
    </citation>
    <scope>NUCLEOTIDE SEQUENCE [LARGE SCALE GENOMIC DNA]</scope>
    <source>
        <strain evidence="11">CC-VM-7</strain>
    </source>
</reference>
<evidence type="ECO:0000259" key="9">
    <source>
        <dbReference type="PROSITE" id="PS50165"/>
    </source>
</evidence>
<dbReference type="InterPro" id="IPR004791">
    <property type="entry name" value="UvrC"/>
</dbReference>
<keyword evidence="3 7" id="KW-0228">DNA excision</keyword>
<dbReference type="InterPro" id="IPR000305">
    <property type="entry name" value="GIY-YIG_endonuc"/>
</dbReference>
<dbReference type="AlphaFoldDB" id="A0A1B8ZE95"/>
<comment type="similarity">
    <text evidence="7">Belongs to the UvrC family.</text>
</comment>
<dbReference type="NCBIfam" id="TIGR00194">
    <property type="entry name" value="uvrC"/>
    <property type="match status" value="1"/>
</dbReference>
<dbReference type="RefSeq" id="WP_065400444.1">
    <property type="nucleotide sequence ID" value="NZ_CP119767.1"/>
</dbReference>
<dbReference type="Gene3D" id="3.30.420.340">
    <property type="entry name" value="UvrC, RNAse H endonuclease domain"/>
    <property type="match status" value="1"/>
</dbReference>
<dbReference type="FunFam" id="3.40.1440.10:FF:000001">
    <property type="entry name" value="UvrABC system protein C"/>
    <property type="match status" value="1"/>
</dbReference>
<keyword evidence="2 7" id="KW-0227">DNA damage</keyword>
<dbReference type="STRING" id="651561.BBI00_18930"/>
<dbReference type="Proteomes" id="UP000093432">
    <property type="component" value="Unassembled WGS sequence"/>
</dbReference>
<dbReference type="PANTHER" id="PTHR30562">
    <property type="entry name" value="UVRC/OXIDOREDUCTASE"/>
    <property type="match status" value="1"/>
</dbReference>
<keyword evidence="1 7" id="KW-0963">Cytoplasm</keyword>
<dbReference type="GO" id="GO:0006289">
    <property type="term" value="P:nucleotide-excision repair"/>
    <property type="evidence" value="ECO:0007669"/>
    <property type="project" value="UniProtKB-UniRule"/>
</dbReference>
<gene>
    <name evidence="7" type="primary">uvrC</name>
    <name evidence="10" type="ORF">BBI00_18930</name>
</gene>
<evidence type="ECO:0000259" key="8">
    <source>
        <dbReference type="PROSITE" id="PS50164"/>
    </source>
</evidence>
<dbReference type="EMBL" id="MAYG01000023">
    <property type="protein sequence ID" value="OCA69942.1"/>
    <property type="molecule type" value="Genomic_DNA"/>
</dbReference>
<dbReference type="Pfam" id="PF22920">
    <property type="entry name" value="UvrC_RNaseH"/>
    <property type="match status" value="1"/>
</dbReference>
<dbReference type="InterPro" id="IPR038476">
    <property type="entry name" value="UvrC_RNase_H_dom_sf"/>
</dbReference>
<dbReference type="Pfam" id="PF01541">
    <property type="entry name" value="GIY-YIG"/>
    <property type="match status" value="1"/>
</dbReference>
<dbReference type="PROSITE" id="PS50165">
    <property type="entry name" value="UVRC"/>
    <property type="match status" value="1"/>
</dbReference>
<protein>
    <recommendedName>
        <fullName evidence="7">UvrABC system protein C</fullName>
        <shortName evidence="7">Protein UvrC</shortName>
    </recommendedName>
    <alternativeName>
        <fullName evidence="7">Excinuclease ABC subunit C</fullName>
    </alternativeName>
</protein>
<name>A0A1B8ZE95_9FLAO</name>
<evidence type="ECO:0000256" key="2">
    <source>
        <dbReference type="ARBA" id="ARBA00022763"/>
    </source>
</evidence>
<comment type="subunit">
    <text evidence="7">Interacts with UvrB in an incision complex.</text>
</comment>
<evidence type="ECO:0000256" key="4">
    <source>
        <dbReference type="ARBA" id="ARBA00022881"/>
    </source>
</evidence>
<keyword evidence="4 7" id="KW-0267">Excision nuclease</keyword>
<evidence type="ECO:0000256" key="5">
    <source>
        <dbReference type="ARBA" id="ARBA00023204"/>
    </source>
</evidence>
<dbReference type="PANTHER" id="PTHR30562:SF1">
    <property type="entry name" value="UVRABC SYSTEM PROTEIN C"/>
    <property type="match status" value="1"/>
</dbReference>
<dbReference type="InterPro" id="IPR047296">
    <property type="entry name" value="GIY-YIG_UvrC_Cho"/>
</dbReference>
<dbReference type="SMART" id="SM00465">
    <property type="entry name" value="GIYc"/>
    <property type="match status" value="1"/>
</dbReference>
<comment type="subcellular location">
    <subcellularLocation>
        <location evidence="7">Cytoplasm</location>
    </subcellularLocation>
</comment>
<dbReference type="OrthoDB" id="9804933at2"/>
<evidence type="ECO:0000256" key="3">
    <source>
        <dbReference type="ARBA" id="ARBA00022769"/>
    </source>
</evidence>
<evidence type="ECO:0000256" key="1">
    <source>
        <dbReference type="ARBA" id="ARBA00022490"/>
    </source>
</evidence>
<dbReference type="GO" id="GO:0003677">
    <property type="term" value="F:DNA binding"/>
    <property type="evidence" value="ECO:0007669"/>
    <property type="project" value="UniProtKB-UniRule"/>
</dbReference>
<dbReference type="SUPFAM" id="SSF82771">
    <property type="entry name" value="GIY-YIG endonuclease"/>
    <property type="match status" value="1"/>
</dbReference>
<dbReference type="Gene3D" id="3.40.1440.10">
    <property type="entry name" value="GIY-YIG endonuclease"/>
    <property type="match status" value="1"/>
</dbReference>
<organism evidence="10 11">
    <name type="scientific">Chryseobacterium arthrosphaerae</name>
    <dbReference type="NCBI Taxonomy" id="651561"/>
    <lineage>
        <taxon>Bacteria</taxon>
        <taxon>Pseudomonadati</taxon>
        <taxon>Bacteroidota</taxon>
        <taxon>Flavobacteriia</taxon>
        <taxon>Flavobacteriales</taxon>
        <taxon>Weeksellaceae</taxon>
        <taxon>Chryseobacterium group</taxon>
        <taxon>Chryseobacterium</taxon>
    </lineage>
</organism>
<dbReference type="PROSITE" id="PS50164">
    <property type="entry name" value="GIY_YIG"/>
    <property type="match status" value="1"/>
</dbReference>
<comment type="function">
    <text evidence="7">The UvrABC repair system catalyzes the recognition and processing of DNA lesions. UvrC both incises the 5' and 3' sides of the lesion. The N-terminal half is responsible for the 3' incision and the C-terminal half is responsible for the 5' incision.</text>
</comment>
<sequence length="597" mass="69152">MNPSLELQLKTLPSEPGVYRYYDKNEQLLYVGKAKNLKKRVLSYFNKNLSGYRIRIMVGKIQRLETTIVNSEYDALLLENNLIKEHKPFYNVMLKDDKTYPWICIKNEDFPRIFLTRNVIKDGSEYYGPYAKVRPAKILLDTIKHIYKLRTCNLNLAPAKIAEGKYKVCLEYHIKNCEGPCEDLESKEEYDEKIDAIRGIIKGDFRKAKDYLVNQMMKLASGLQFEEAQIIKERLDILEDYQAKNTVVNPNIDDVDVFGMTSDETAAYVNFFKIRNGNIIQSFTTEIKKILEETDEDIMEEALIEIRQKFGSDSKEVLLPFHLSVEIPNVKLIVPKVGDKKRIVELSEKNAKEYRLEKLKQVQIVDPERHTNRIMAEMQKLLRMPVEPRHIEGFDNSNIQGTNPVSACVVFKDGKPSKADYRIFHPKTVEGPNDFATMEEVIYRRYKRMVDEGESLPQLILIDGGKGQLSSAVKSLRLLGLYGKITIVGIAKRLEEIFFPEDPIPLYLDKKSETLKILQRVRDEAHRFGVKHHRTRRKNSTIKSELEEIPGVGEKTIELLLSRLKSVKRIKESNLETLEEILGKSKAKVIWEFFNAH</sequence>
<keyword evidence="6 7" id="KW-0742">SOS response</keyword>
<dbReference type="InterPro" id="IPR010994">
    <property type="entry name" value="RuvA_2-like"/>
</dbReference>
<evidence type="ECO:0000313" key="11">
    <source>
        <dbReference type="Proteomes" id="UP000093432"/>
    </source>
</evidence>
<dbReference type="InterPro" id="IPR036876">
    <property type="entry name" value="UVR_dom_sf"/>
</dbReference>
<dbReference type="SUPFAM" id="SSF47781">
    <property type="entry name" value="RuvA domain 2-like"/>
    <property type="match status" value="1"/>
</dbReference>
<proteinExistence type="inferred from homology"/>
<dbReference type="InterPro" id="IPR001162">
    <property type="entry name" value="UvrC_RNase_H_dom"/>
</dbReference>